<accession>F6ENT6</accession>
<keyword evidence="2" id="KW-1185">Reference proteome</keyword>
<dbReference type="Gene3D" id="1.10.287.950">
    <property type="entry name" value="Methyl-accepting chemotaxis protein"/>
    <property type="match status" value="1"/>
</dbReference>
<dbReference type="Proteomes" id="UP000009235">
    <property type="component" value="Chromosome"/>
</dbReference>
<dbReference type="AlphaFoldDB" id="F6ENT6"/>
<protein>
    <submittedName>
        <fullName evidence="1">Uncharacterized protein</fullName>
    </submittedName>
</protein>
<proteinExistence type="predicted"/>
<dbReference type="OrthoDB" id="9827480at2"/>
<dbReference type="RefSeq" id="WP_013809291.1">
    <property type="nucleotide sequence ID" value="NC_015564.1"/>
</dbReference>
<dbReference type="HOGENOM" id="CLU_1736733_0_0_11"/>
<dbReference type="KEGG" id="asd:AS9A_4511"/>
<sequence length="150" mass="16360">MARFLPQALSDALSRPSRTIREFQDVREEVDATLGEVKHTMGEVAQTLAEVDKLMTDVGRTLQNVDTTLTGIGRTLSSVLGNVDTTLTESSATLSDVKKLLSRLDEEREVLGKVPELTAKFGELDAIAKEVREIHSAVLKQQQTSPNPSA</sequence>
<evidence type="ECO:0000313" key="1">
    <source>
        <dbReference type="EMBL" id="AEF42943.1"/>
    </source>
</evidence>
<organism evidence="1 2">
    <name type="scientific">Hoyosella subflava (strain DSM 45089 / JCM 17490 / NBRC 109087 / DQS3-9A1)</name>
    <name type="common">Amycolicicoccus subflavus</name>
    <dbReference type="NCBI Taxonomy" id="443218"/>
    <lineage>
        <taxon>Bacteria</taxon>
        <taxon>Bacillati</taxon>
        <taxon>Actinomycetota</taxon>
        <taxon>Actinomycetes</taxon>
        <taxon>Mycobacteriales</taxon>
        <taxon>Hoyosellaceae</taxon>
        <taxon>Hoyosella</taxon>
    </lineage>
</organism>
<dbReference type="EMBL" id="CP002786">
    <property type="protein sequence ID" value="AEF42943.1"/>
    <property type="molecule type" value="Genomic_DNA"/>
</dbReference>
<name>F6ENT6_HOYSD</name>
<reference evidence="1 2" key="1">
    <citation type="journal article" date="2011" name="J. Bacteriol.">
        <title>Complete genome sequence of Amycolicicoccus subflavus DQS3-9A1T, an actinomycete isolated from crude oil-polluted soil.</title>
        <authorList>
            <person name="Cai M."/>
            <person name="Chen W.M."/>
            <person name="Nie Y."/>
            <person name="Chi C.Q."/>
            <person name="Wang Y.N."/>
            <person name="Tang Y.Q."/>
            <person name="Li G.Y."/>
            <person name="Wu X.L."/>
        </authorList>
    </citation>
    <scope>NUCLEOTIDE SEQUENCE [LARGE SCALE GENOMIC DNA]</scope>
    <source>
        <strain evidence="2">DSM 45089 / DQS3-9A1</strain>
    </source>
</reference>
<gene>
    <name evidence="1" type="ordered locus">AS9A_4511</name>
</gene>
<evidence type="ECO:0000313" key="2">
    <source>
        <dbReference type="Proteomes" id="UP000009235"/>
    </source>
</evidence>